<name>S3BZX6_OPHP1</name>
<dbReference type="Pfam" id="PF00172">
    <property type="entry name" value="Zn_clus"/>
    <property type="match status" value="1"/>
</dbReference>
<proteinExistence type="predicted"/>
<evidence type="ECO:0000259" key="3">
    <source>
        <dbReference type="PROSITE" id="PS50048"/>
    </source>
</evidence>
<accession>S3BZX6</accession>
<dbReference type="eggNOG" id="ENOG502SNQ1">
    <property type="taxonomic scope" value="Eukaryota"/>
</dbReference>
<dbReference type="SMART" id="SM00066">
    <property type="entry name" value="GAL4"/>
    <property type="match status" value="1"/>
</dbReference>
<sequence length="628" mass="67106">MVGVPGKFKGCETCRLRRVKCDNTRPFCRKCQDTGRECAGYERETVFIIGTVQDGGRCSSHPPRIVKQKKGSSLSGGAGSSGTNNASSSAGGTSRSSPKSSSNSRSASVSRSTPGSSAASSPSIPAIENYPGGPSGIMSSSPFDTASITGGAVVGQRPPNGLHASPGSSDLIAVQPLQSAWNDALPVASGGIVYHVQISALATQLASLVRRRDSSSSSNNNAGAGRHGFALTPFPAYSPFGARSPANKNDNFQLSSQCIVHLASEGSNGSFGHGPTDSICLFLYEHNSPLFSALLPAWKEPSRQHDNIQQSGPSRFVSFPAHHFFSRVYRPSAIWDALINRRATYLSEPEWTSTPWEAHPKSGLDRLLDIACLLPVILGRFDSIAPHEPTMARRMLIQDLLANCLYVERVLEQWYNAVQEMGARGHGGVGGASRMGSAPALRAAGPVGIHNAAATRAAAGGGNWYWIADPDTSAAQIPFADTFAFRDATTALMFVYFWSILVLLYPCIESLHAAAFQPVIDTFPQPYPHLPPSLQIPDPAKYSSKEVRELAANVCRGLDYTLASTVQPDLLTAPLFVVESFYRQINAASGDGALELLWCEAFRGRLAAKGQYLAEVVQTRGWSDAARF</sequence>
<feature type="compositionally biased region" description="Low complexity" evidence="2">
    <location>
        <begin position="81"/>
        <end position="123"/>
    </location>
</feature>
<keyword evidence="1" id="KW-0539">Nucleus</keyword>
<evidence type="ECO:0000313" key="5">
    <source>
        <dbReference type="Proteomes" id="UP000016923"/>
    </source>
</evidence>
<feature type="domain" description="Zn(2)-C6 fungal-type" evidence="3">
    <location>
        <begin position="10"/>
        <end position="38"/>
    </location>
</feature>
<dbReference type="Proteomes" id="UP000016923">
    <property type="component" value="Unassembled WGS sequence"/>
</dbReference>
<feature type="region of interest" description="Disordered" evidence="2">
    <location>
        <begin position="53"/>
        <end position="167"/>
    </location>
</feature>
<dbReference type="GO" id="GO:0008270">
    <property type="term" value="F:zinc ion binding"/>
    <property type="evidence" value="ECO:0007669"/>
    <property type="project" value="InterPro"/>
</dbReference>
<gene>
    <name evidence="4" type="ORF">F503_02911</name>
</gene>
<dbReference type="GO" id="GO:0000981">
    <property type="term" value="F:DNA-binding transcription factor activity, RNA polymerase II-specific"/>
    <property type="evidence" value="ECO:0007669"/>
    <property type="project" value="InterPro"/>
</dbReference>
<reference evidence="4 5" key="1">
    <citation type="journal article" date="2013" name="BMC Genomics">
        <title>The genome and transcriptome of the pine saprophyte Ophiostoma piceae, and a comparison with the bark beetle-associated pine pathogen Grosmannia clavigera.</title>
        <authorList>
            <person name="Haridas S."/>
            <person name="Wang Y."/>
            <person name="Lim L."/>
            <person name="Massoumi Alamouti S."/>
            <person name="Jackman S."/>
            <person name="Docking R."/>
            <person name="Robertson G."/>
            <person name="Birol I."/>
            <person name="Bohlmann J."/>
            <person name="Breuil C."/>
        </authorList>
    </citation>
    <scope>NUCLEOTIDE SEQUENCE [LARGE SCALE GENOMIC DNA]</scope>
    <source>
        <strain evidence="4 5">UAMH 11346</strain>
    </source>
</reference>
<dbReference type="InterPro" id="IPR053178">
    <property type="entry name" value="Osmoadaptation_assoc"/>
</dbReference>
<dbReference type="AlphaFoldDB" id="S3BZX6"/>
<dbReference type="VEuPathDB" id="FungiDB:F503_02911"/>
<dbReference type="SUPFAM" id="SSF57701">
    <property type="entry name" value="Zn2/Cys6 DNA-binding domain"/>
    <property type="match status" value="1"/>
</dbReference>
<protein>
    <submittedName>
        <fullName evidence="4">C6 zinc finger domain-containing protein</fullName>
    </submittedName>
</protein>
<dbReference type="PROSITE" id="PS00463">
    <property type="entry name" value="ZN2_CY6_FUNGAL_1"/>
    <property type="match status" value="1"/>
</dbReference>
<dbReference type="CDD" id="cd00067">
    <property type="entry name" value="GAL4"/>
    <property type="match status" value="1"/>
</dbReference>
<dbReference type="InterPro" id="IPR036864">
    <property type="entry name" value="Zn2-C6_fun-type_DNA-bd_sf"/>
</dbReference>
<dbReference type="InterPro" id="IPR001138">
    <property type="entry name" value="Zn2Cys6_DnaBD"/>
</dbReference>
<dbReference type="PANTHER" id="PTHR38111:SF9">
    <property type="entry name" value="ZN(2)-C6 FUNGAL-TYPE DOMAIN-CONTAINING PROTEIN"/>
    <property type="match status" value="1"/>
</dbReference>
<evidence type="ECO:0000256" key="1">
    <source>
        <dbReference type="ARBA" id="ARBA00023242"/>
    </source>
</evidence>
<dbReference type="EMBL" id="KE148154">
    <property type="protein sequence ID" value="EPE06082.1"/>
    <property type="molecule type" value="Genomic_DNA"/>
</dbReference>
<evidence type="ECO:0000256" key="2">
    <source>
        <dbReference type="SAM" id="MobiDB-lite"/>
    </source>
</evidence>
<keyword evidence="5" id="KW-1185">Reference proteome</keyword>
<dbReference type="PANTHER" id="PTHR38111">
    <property type="entry name" value="ZN(2)-C6 FUNGAL-TYPE DOMAIN-CONTAINING PROTEIN-RELATED"/>
    <property type="match status" value="1"/>
</dbReference>
<evidence type="ECO:0000313" key="4">
    <source>
        <dbReference type="EMBL" id="EPE06082.1"/>
    </source>
</evidence>
<dbReference type="PROSITE" id="PS50048">
    <property type="entry name" value="ZN2_CY6_FUNGAL_2"/>
    <property type="match status" value="1"/>
</dbReference>
<dbReference type="OMA" id="KYKGCNT"/>
<dbReference type="STRING" id="1262450.S3BZX6"/>
<dbReference type="Gene3D" id="4.10.240.10">
    <property type="entry name" value="Zn(2)-C6 fungal-type DNA-binding domain"/>
    <property type="match status" value="1"/>
</dbReference>
<organism evidence="4 5">
    <name type="scientific">Ophiostoma piceae (strain UAMH 11346)</name>
    <name type="common">Sap stain fungus</name>
    <dbReference type="NCBI Taxonomy" id="1262450"/>
    <lineage>
        <taxon>Eukaryota</taxon>
        <taxon>Fungi</taxon>
        <taxon>Dikarya</taxon>
        <taxon>Ascomycota</taxon>
        <taxon>Pezizomycotina</taxon>
        <taxon>Sordariomycetes</taxon>
        <taxon>Sordariomycetidae</taxon>
        <taxon>Ophiostomatales</taxon>
        <taxon>Ophiostomataceae</taxon>
        <taxon>Ophiostoma</taxon>
    </lineage>
</organism>
<dbReference type="OrthoDB" id="3145928at2759"/>
<dbReference type="HOGENOM" id="CLU_021599_2_0_1"/>